<sequence length="123" mass="13798">MYFGQDWLIVVEIGVMSTRLWLLWNIWWHVDLILHHKEGCYHTVPFCWKRHGYEVRDKAAADHDNAIAGGNQGIKAKDVAVHNGSDHTASSSSSPKALSFKCSPSQDLPATNCAEDGFEDFDP</sequence>
<dbReference type="Proteomes" id="UP000316621">
    <property type="component" value="Chromosome 7"/>
</dbReference>
<evidence type="ECO:0000313" key="2">
    <source>
        <dbReference type="EMBL" id="RZC68474.1"/>
    </source>
</evidence>
<dbReference type="EMBL" id="CM010721">
    <property type="protein sequence ID" value="RZC68474.1"/>
    <property type="molecule type" value="Genomic_DNA"/>
</dbReference>
<protein>
    <submittedName>
        <fullName evidence="2">Uncharacterized protein</fullName>
    </submittedName>
</protein>
<evidence type="ECO:0000313" key="3">
    <source>
        <dbReference type="Proteomes" id="UP000316621"/>
    </source>
</evidence>
<feature type="region of interest" description="Disordered" evidence="1">
    <location>
        <begin position="79"/>
        <end position="123"/>
    </location>
</feature>
<dbReference type="AlphaFoldDB" id="A0A4Y7K546"/>
<reference evidence="2 3" key="1">
    <citation type="journal article" date="2018" name="Science">
        <title>The opium poppy genome and morphinan production.</title>
        <authorList>
            <person name="Guo L."/>
            <person name="Winzer T."/>
            <person name="Yang X."/>
            <person name="Li Y."/>
            <person name="Ning Z."/>
            <person name="He Z."/>
            <person name="Teodor R."/>
            <person name="Lu Y."/>
            <person name="Bowser T.A."/>
            <person name="Graham I.A."/>
            <person name="Ye K."/>
        </authorList>
    </citation>
    <scope>NUCLEOTIDE SEQUENCE [LARGE SCALE GENOMIC DNA]</scope>
    <source>
        <strain evidence="3">cv. HN1</strain>
        <tissue evidence="2">Leaves</tissue>
    </source>
</reference>
<organism evidence="2 3">
    <name type="scientific">Papaver somniferum</name>
    <name type="common">Opium poppy</name>
    <dbReference type="NCBI Taxonomy" id="3469"/>
    <lineage>
        <taxon>Eukaryota</taxon>
        <taxon>Viridiplantae</taxon>
        <taxon>Streptophyta</taxon>
        <taxon>Embryophyta</taxon>
        <taxon>Tracheophyta</taxon>
        <taxon>Spermatophyta</taxon>
        <taxon>Magnoliopsida</taxon>
        <taxon>Ranunculales</taxon>
        <taxon>Papaveraceae</taxon>
        <taxon>Papaveroideae</taxon>
        <taxon>Papaver</taxon>
    </lineage>
</organism>
<accession>A0A4Y7K546</accession>
<proteinExistence type="predicted"/>
<evidence type="ECO:0000256" key="1">
    <source>
        <dbReference type="SAM" id="MobiDB-lite"/>
    </source>
</evidence>
<dbReference type="Gramene" id="RZC68474">
    <property type="protein sequence ID" value="RZC68474"/>
    <property type="gene ID" value="C5167_031934"/>
</dbReference>
<keyword evidence="3" id="KW-1185">Reference proteome</keyword>
<gene>
    <name evidence="2" type="ORF">C5167_031934</name>
</gene>
<name>A0A4Y7K546_PAPSO</name>